<dbReference type="InterPro" id="IPR011747">
    <property type="entry name" value="CHP02241"/>
</dbReference>
<evidence type="ECO:0000313" key="1">
    <source>
        <dbReference type="EMBL" id="PDV97896.1"/>
    </source>
</evidence>
<dbReference type="AlphaFoldDB" id="A0A2H3KVI8"/>
<evidence type="ECO:0000313" key="2">
    <source>
        <dbReference type="Proteomes" id="UP000220922"/>
    </source>
</evidence>
<proteinExistence type="predicted"/>
<keyword evidence="2" id="KW-1185">Reference proteome</keyword>
<dbReference type="GO" id="GO:0005198">
    <property type="term" value="F:structural molecule activity"/>
    <property type="evidence" value="ECO:0007669"/>
    <property type="project" value="InterPro"/>
</dbReference>
<dbReference type="InterPro" id="IPR010667">
    <property type="entry name" value="Phage_T4_Gp19"/>
</dbReference>
<dbReference type="Pfam" id="PF06841">
    <property type="entry name" value="Phage_T4_gp19"/>
    <property type="match status" value="1"/>
</dbReference>
<dbReference type="Proteomes" id="UP000220922">
    <property type="component" value="Unassembled WGS sequence"/>
</dbReference>
<sequence length="146" mass="16117">MAERTVPYGDFNYLVKFDGNELFGGFSEVSGLGMEIGVAQYRTGNEAENHPRKIPGMTTVSDITLRRGIISSADLWTWLDDTRRTGPVAKKNISITLQDEAHNDVQTWSLTGVFPMRYNGPSLNARGGSEVAIEELVLACESFTIE</sequence>
<gene>
    <name evidence="1" type="ORF">A9Q02_17135</name>
</gene>
<comment type="caution">
    <text evidence="1">The sequence shown here is derived from an EMBL/GenBank/DDBJ whole genome shotgun (WGS) entry which is preliminary data.</text>
</comment>
<dbReference type="NCBIfam" id="TIGR02241">
    <property type="entry name" value="conserved hypothetical phage tail region protein"/>
    <property type="match status" value="1"/>
</dbReference>
<dbReference type="PANTHER" id="PTHR38009">
    <property type="entry name" value="CONSERVED HYPOTHETICAL PHAGE TAIL PROTEIN"/>
    <property type="match status" value="1"/>
</dbReference>
<accession>A0A2H3KVI8</accession>
<dbReference type="PANTHER" id="PTHR38009:SF1">
    <property type="entry name" value="CONSERVED HYPOTHETICAL PHAGE TAIL PROTEIN"/>
    <property type="match status" value="1"/>
</dbReference>
<dbReference type="EMBL" id="LYXE01000120">
    <property type="protein sequence ID" value="PDV97896.1"/>
    <property type="molecule type" value="Genomic_DNA"/>
</dbReference>
<name>A0A2H3KVI8_9CHLR</name>
<dbReference type="OrthoDB" id="73314at2"/>
<reference evidence="1 2" key="1">
    <citation type="submission" date="2016-05" db="EMBL/GenBank/DDBJ databases">
        <authorList>
            <person name="Lavstsen T."/>
            <person name="Jespersen J.S."/>
        </authorList>
    </citation>
    <scope>NUCLEOTIDE SEQUENCE [LARGE SCALE GENOMIC DNA]</scope>
    <source>
        <strain evidence="1 2">B7-9</strain>
    </source>
</reference>
<organism evidence="1 2">
    <name type="scientific">Candidatus Chloroploca asiatica</name>
    <dbReference type="NCBI Taxonomy" id="1506545"/>
    <lineage>
        <taxon>Bacteria</taxon>
        <taxon>Bacillati</taxon>
        <taxon>Chloroflexota</taxon>
        <taxon>Chloroflexia</taxon>
        <taxon>Chloroflexales</taxon>
        <taxon>Chloroflexineae</taxon>
        <taxon>Oscillochloridaceae</taxon>
        <taxon>Candidatus Chloroploca</taxon>
    </lineage>
</organism>
<protein>
    <submittedName>
        <fullName evidence="1">Phage tail protein</fullName>
    </submittedName>
</protein>
<dbReference type="RefSeq" id="WP_097654039.1">
    <property type="nucleotide sequence ID" value="NZ_LYXE01000120.1"/>
</dbReference>